<reference evidence="1 2" key="1">
    <citation type="submission" date="2019-09" db="EMBL/GenBank/DDBJ databases">
        <title>Draft genome of the ectomycorrhizal ascomycete Sphaerosporella brunnea.</title>
        <authorList>
            <consortium name="DOE Joint Genome Institute"/>
            <person name="Benucci G.M."/>
            <person name="Marozzi G."/>
            <person name="Antonielli L."/>
            <person name="Sanchez S."/>
            <person name="Marco P."/>
            <person name="Wang X."/>
            <person name="Falini L.B."/>
            <person name="Barry K."/>
            <person name="Haridas S."/>
            <person name="Lipzen A."/>
            <person name="Labutti K."/>
            <person name="Grigoriev I.V."/>
            <person name="Murat C."/>
            <person name="Martin F."/>
            <person name="Albertini E."/>
            <person name="Donnini D."/>
            <person name="Bonito G."/>
        </authorList>
    </citation>
    <scope>NUCLEOTIDE SEQUENCE [LARGE SCALE GENOMIC DNA]</scope>
    <source>
        <strain evidence="1 2">Sb_GMNB300</strain>
    </source>
</reference>
<evidence type="ECO:0000313" key="2">
    <source>
        <dbReference type="Proteomes" id="UP000326924"/>
    </source>
</evidence>
<evidence type="ECO:0000313" key="1">
    <source>
        <dbReference type="EMBL" id="KAA8911867.1"/>
    </source>
</evidence>
<dbReference type="InParanoid" id="A0A5J5F5R4"/>
<name>A0A5J5F5R4_9PEZI</name>
<organism evidence="1 2">
    <name type="scientific">Sphaerosporella brunnea</name>
    <dbReference type="NCBI Taxonomy" id="1250544"/>
    <lineage>
        <taxon>Eukaryota</taxon>
        <taxon>Fungi</taxon>
        <taxon>Dikarya</taxon>
        <taxon>Ascomycota</taxon>
        <taxon>Pezizomycotina</taxon>
        <taxon>Pezizomycetes</taxon>
        <taxon>Pezizales</taxon>
        <taxon>Pyronemataceae</taxon>
        <taxon>Sphaerosporella</taxon>
    </lineage>
</organism>
<keyword evidence="2" id="KW-1185">Reference proteome</keyword>
<dbReference type="AlphaFoldDB" id="A0A5J5F5R4"/>
<accession>A0A5J5F5R4</accession>
<proteinExistence type="predicted"/>
<gene>
    <name evidence="1" type="ORF">FN846DRAFT_381099</name>
</gene>
<dbReference type="EMBL" id="VXIS01000031">
    <property type="protein sequence ID" value="KAA8911867.1"/>
    <property type="molecule type" value="Genomic_DNA"/>
</dbReference>
<protein>
    <submittedName>
        <fullName evidence="1">Uncharacterized protein</fullName>
    </submittedName>
</protein>
<comment type="caution">
    <text evidence="1">The sequence shown here is derived from an EMBL/GenBank/DDBJ whole genome shotgun (WGS) entry which is preliminary data.</text>
</comment>
<sequence>MREQAKQGTFSFTQTNPAHPRGWICEVPEPHSCNFSGDGPGPCDEEARCAALRCVHPQPTTAHHGIVIARNTREASCYDKTVSYRTENRSYPPTHLLINIATPATSYKTKTSKASVFVLHIKPCQDREKSSSQLTTLVRKASNSVSPKACKHTTLLKGCMSIRTRKCCGEPALNSRPTVLSANRKAVLEWKLPRHSMPKELPVRKCRKRETQWAVGWRKDRLGVNLSL</sequence>
<dbReference type="Proteomes" id="UP000326924">
    <property type="component" value="Unassembled WGS sequence"/>
</dbReference>